<evidence type="ECO:0008006" key="4">
    <source>
        <dbReference type="Google" id="ProtNLM"/>
    </source>
</evidence>
<dbReference type="SUPFAM" id="SSF140453">
    <property type="entry name" value="EsxAB dimer-like"/>
    <property type="match status" value="1"/>
</dbReference>
<dbReference type="Gene3D" id="1.10.287.1060">
    <property type="entry name" value="ESAT-6-like"/>
    <property type="match status" value="1"/>
</dbReference>
<evidence type="ECO:0000313" key="2">
    <source>
        <dbReference type="EMBL" id="GIL31570.1"/>
    </source>
</evidence>
<feature type="compositionally biased region" description="Basic and acidic residues" evidence="1">
    <location>
        <begin position="226"/>
        <end position="243"/>
    </location>
</feature>
<dbReference type="InterPro" id="IPR036689">
    <property type="entry name" value="ESAT-6-like_sf"/>
</dbReference>
<dbReference type="AlphaFoldDB" id="A0A8J4EPN8"/>
<name>A0A8J4EPN8_9ACTN</name>
<keyword evidence="3" id="KW-1185">Reference proteome</keyword>
<gene>
    <name evidence="2" type="ORF">NUM_68240</name>
</gene>
<dbReference type="RefSeq" id="WP_207129147.1">
    <property type="nucleotide sequence ID" value="NZ_BOPO01000148.1"/>
</dbReference>
<reference evidence="3" key="1">
    <citation type="journal article" date="2021" name="Int. J. Syst. Evol. Microbiol.">
        <title>Actinocatenispora comari sp. nov., an endophytic actinomycete isolated from aerial parts of Comarum salesowianum.</title>
        <authorList>
            <person name="Oyunbileg N."/>
            <person name="Iizaka Y."/>
            <person name="Hamada M."/>
            <person name="Davaapurev B.O."/>
            <person name="Fukumoto A."/>
            <person name="Tsetseg B."/>
            <person name="Kato F."/>
            <person name="Tamura T."/>
            <person name="Batkhuu J."/>
            <person name="Anzai Y."/>
        </authorList>
    </citation>
    <scope>NUCLEOTIDE SEQUENCE [LARGE SCALE GENOMIC DNA]</scope>
    <source>
        <strain evidence="3">NUM-2625</strain>
    </source>
</reference>
<feature type="compositionally biased region" description="Gly residues" evidence="1">
    <location>
        <begin position="338"/>
        <end position="347"/>
    </location>
</feature>
<accession>A0A8J4EPN8</accession>
<evidence type="ECO:0000256" key="1">
    <source>
        <dbReference type="SAM" id="MobiDB-lite"/>
    </source>
</evidence>
<evidence type="ECO:0000313" key="3">
    <source>
        <dbReference type="Proteomes" id="UP000614996"/>
    </source>
</evidence>
<dbReference type="EMBL" id="BOPO01000148">
    <property type="protein sequence ID" value="GIL31570.1"/>
    <property type="molecule type" value="Genomic_DNA"/>
</dbReference>
<feature type="compositionally biased region" description="Gly residues" evidence="1">
    <location>
        <begin position="268"/>
        <end position="282"/>
    </location>
</feature>
<feature type="compositionally biased region" description="Acidic residues" evidence="1">
    <location>
        <begin position="348"/>
        <end position="370"/>
    </location>
</feature>
<dbReference type="Proteomes" id="UP000614996">
    <property type="component" value="Unassembled WGS sequence"/>
</dbReference>
<comment type="caution">
    <text evidence="2">The sequence shown here is derived from an EMBL/GenBank/DDBJ whole genome shotgun (WGS) entry which is preliminary data.</text>
</comment>
<proteinExistence type="predicted"/>
<protein>
    <recommendedName>
        <fullName evidence="4">WXG100 family type VII secretion target</fullName>
    </recommendedName>
</protein>
<feature type="region of interest" description="Disordered" evidence="1">
    <location>
        <begin position="190"/>
        <end position="282"/>
    </location>
</feature>
<feature type="region of interest" description="Disordered" evidence="1">
    <location>
        <begin position="294"/>
        <end position="385"/>
    </location>
</feature>
<organism evidence="2 3">
    <name type="scientific">Actinocatenispora comari</name>
    <dbReference type="NCBI Taxonomy" id="2807577"/>
    <lineage>
        <taxon>Bacteria</taxon>
        <taxon>Bacillati</taxon>
        <taxon>Actinomycetota</taxon>
        <taxon>Actinomycetes</taxon>
        <taxon>Micromonosporales</taxon>
        <taxon>Micromonosporaceae</taxon>
        <taxon>Actinocatenispora</taxon>
    </lineage>
</organism>
<feature type="compositionally biased region" description="Basic and acidic residues" evidence="1">
    <location>
        <begin position="193"/>
        <end position="212"/>
    </location>
</feature>
<sequence length="385" mass="39005">MGAYPPKTCEDLVAKYEKFSHETLYEGLKAGDPEQVDGLLAEWKKIVSGVHDMNTNLDGELKNLAKEWSSSSGDEFHRRMGLISKFAGDLATDIGEFHDTLQDANGELREAKKHNEDPENTDDNGQAMGGAAKGAAIGSLAGPVGTVAGGVIGGIMGHNKDEEQKKAAKNRMVQLIAQLSGNYQSAAGIWHVSDPDKDTPGHDPHDHRRDPGSVDPGSGTTAPPGTHDDTQHNEDGKFDDKYQTLDSNSHDGPPSTTHDPSTDVGDVSGPGSGGSVLSGAGGPTGAGFGGGLGGGAGGLASSPAGGASGGGVAGGMFANAGAGTGGGVAGRGAMAPRGGAGSRGAGEGDGEEYSTWLTEDEEVWGGDEEAATGLLGGRPHTDDRR</sequence>